<evidence type="ECO:0000256" key="1">
    <source>
        <dbReference type="SAM" id="MobiDB-lite"/>
    </source>
</evidence>
<evidence type="ECO:0000313" key="3">
    <source>
        <dbReference type="Proteomes" id="UP001222325"/>
    </source>
</evidence>
<accession>A0AAD6XHG8</accession>
<feature type="compositionally biased region" description="Low complexity" evidence="1">
    <location>
        <begin position="46"/>
        <end position="55"/>
    </location>
</feature>
<dbReference type="Proteomes" id="UP001222325">
    <property type="component" value="Unassembled WGS sequence"/>
</dbReference>
<organism evidence="2 3">
    <name type="scientific">Mycena belliarum</name>
    <dbReference type="NCBI Taxonomy" id="1033014"/>
    <lineage>
        <taxon>Eukaryota</taxon>
        <taxon>Fungi</taxon>
        <taxon>Dikarya</taxon>
        <taxon>Basidiomycota</taxon>
        <taxon>Agaricomycotina</taxon>
        <taxon>Agaricomycetes</taxon>
        <taxon>Agaricomycetidae</taxon>
        <taxon>Agaricales</taxon>
        <taxon>Marasmiineae</taxon>
        <taxon>Mycenaceae</taxon>
        <taxon>Mycena</taxon>
    </lineage>
</organism>
<name>A0AAD6XHG8_9AGAR</name>
<evidence type="ECO:0000313" key="2">
    <source>
        <dbReference type="EMBL" id="KAJ7065109.1"/>
    </source>
</evidence>
<comment type="caution">
    <text evidence="2">The sequence shown here is derived from an EMBL/GenBank/DDBJ whole genome shotgun (WGS) entry which is preliminary data.</text>
</comment>
<protein>
    <submittedName>
        <fullName evidence="2">Uncharacterized protein</fullName>
    </submittedName>
</protein>
<keyword evidence="3" id="KW-1185">Reference proteome</keyword>
<reference evidence="2" key="1">
    <citation type="submission" date="2023-03" db="EMBL/GenBank/DDBJ databases">
        <title>Massive genome expansion in bonnet fungi (Mycena s.s.) driven by repeated elements and novel gene families across ecological guilds.</title>
        <authorList>
            <consortium name="Lawrence Berkeley National Laboratory"/>
            <person name="Harder C.B."/>
            <person name="Miyauchi S."/>
            <person name="Viragh M."/>
            <person name="Kuo A."/>
            <person name="Thoen E."/>
            <person name="Andreopoulos B."/>
            <person name="Lu D."/>
            <person name="Skrede I."/>
            <person name="Drula E."/>
            <person name="Henrissat B."/>
            <person name="Morin E."/>
            <person name="Kohler A."/>
            <person name="Barry K."/>
            <person name="LaButti K."/>
            <person name="Morin E."/>
            <person name="Salamov A."/>
            <person name="Lipzen A."/>
            <person name="Mereny Z."/>
            <person name="Hegedus B."/>
            <person name="Baldrian P."/>
            <person name="Stursova M."/>
            <person name="Weitz H."/>
            <person name="Taylor A."/>
            <person name="Grigoriev I.V."/>
            <person name="Nagy L.G."/>
            <person name="Martin F."/>
            <person name="Kauserud H."/>
        </authorList>
    </citation>
    <scope>NUCLEOTIDE SEQUENCE</scope>
    <source>
        <strain evidence="2">CBHHK173m</strain>
    </source>
</reference>
<proteinExistence type="predicted"/>
<gene>
    <name evidence="2" type="ORF">B0H15DRAFT_958548</name>
</gene>
<feature type="region of interest" description="Disordered" evidence="1">
    <location>
        <begin position="28"/>
        <end position="84"/>
    </location>
</feature>
<dbReference type="EMBL" id="JARJCN010000182">
    <property type="protein sequence ID" value="KAJ7065109.1"/>
    <property type="molecule type" value="Genomic_DNA"/>
</dbReference>
<sequence length="292" mass="31755">MNDPGGAPEWRGRVLWWLCHVERRAAEAIDAPAPPPAERRSPEPFPELSPLRDVSPSPPPRLSPLKRRCDDGGRTSSPPASTRRRFHSDALAQALLFLEAADFKARAALARLRPLLDAAYPALAHPLLLRGAAYPEARAVLALLRLILDAAYPALAHLPPASPKTKASLPQDGVDPVKAFLPLEHGFLQLDKHKLVLGTLELECGTPMEQFVQAEGGGYWEDLGWSVNVTIGEGKQMGRQLTLPPGFILSLFLSGDQVTTTTSSSAVFLSDDKVRSFTFDVVSSSKSFKTRS</sequence>
<dbReference type="AlphaFoldDB" id="A0AAD6XHG8"/>